<protein>
    <submittedName>
        <fullName evidence="2">DUF2219 domain-containing protein</fullName>
    </submittedName>
</protein>
<reference evidence="2 3" key="1">
    <citation type="submission" date="2018-03" db="EMBL/GenBank/DDBJ databases">
        <title>Whole genome sequencing of Histamine producing bacteria.</title>
        <authorList>
            <person name="Butler K."/>
        </authorList>
    </citation>
    <scope>NUCLEOTIDE SEQUENCE [LARGE SCALE GENOMIC DNA]</scope>
    <source>
        <strain evidence="2 3">DSM 16190</strain>
    </source>
</reference>
<dbReference type="Pfam" id="PF09982">
    <property type="entry name" value="LpxR"/>
    <property type="match status" value="1"/>
</dbReference>
<dbReference type="AlphaFoldDB" id="A0A2T3MZW8"/>
<keyword evidence="3" id="KW-1185">Reference proteome</keyword>
<evidence type="ECO:0000313" key="3">
    <source>
        <dbReference type="Proteomes" id="UP000240904"/>
    </source>
</evidence>
<dbReference type="InterPro" id="IPR037107">
    <property type="entry name" value="Put_OMP_sf"/>
</dbReference>
<comment type="caution">
    <text evidence="2">The sequence shown here is derived from an EMBL/GenBank/DDBJ whole genome shotgun (WGS) entry which is preliminary data.</text>
</comment>
<gene>
    <name evidence="2" type="ORF">C9I89_09605</name>
</gene>
<proteinExistence type="predicted"/>
<feature type="signal peptide" evidence="1">
    <location>
        <begin position="1"/>
        <end position="21"/>
    </location>
</feature>
<dbReference type="InterPro" id="IPR018707">
    <property type="entry name" value="LpxR"/>
</dbReference>
<organism evidence="2 3">
    <name type="scientific">Photobacterium lipolyticum</name>
    <dbReference type="NCBI Taxonomy" id="266810"/>
    <lineage>
        <taxon>Bacteria</taxon>
        <taxon>Pseudomonadati</taxon>
        <taxon>Pseudomonadota</taxon>
        <taxon>Gammaproteobacteria</taxon>
        <taxon>Vibrionales</taxon>
        <taxon>Vibrionaceae</taxon>
        <taxon>Photobacterium</taxon>
    </lineage>
</organism>
<evidence type="ECO:0000256" key="1">
    <source>
        <dbReference type="SAM" id="SignalP"/>
    </source>
</evidence>
<dbReference type="RefSeq" id="WP_107283133.1">
    <property type="nucleotide sequence ID" value="NZ_PYMC01000005.1"/>
</dbReference>
<keyword evidence="1" id="KW-0732">Signal</keyword>
<dbReference type="Gene3D" id="2.40.128.140">
    <property type="entry name" value="Outer membrane protein"/>
    <property type="match status" value="1"/>
</dbReference>
<name>A0A2T3MZW8_9GAMM</name>
<feature type="chain" id="PRO_5015606394" evidence="1">
    <location>
        <begin position="22"/>
        <end position="330"/>
    </location>
</feature>
<dbReference type="Proteomes" id="UP000240904">
    <property type="component" value="Unassembled WGS sequence"/>
</dbReference>
<sequence length="330" mass="36442">MKQIYLGILTISSLFSPAVMAYNSGSLSFAIDNDGIVTTDQNYTNGLFLEFNSAASNMIESDAPSPIRQIARLLPLDSAISQGWNLQIGQQIWTPEDIEATEPVPDEHPYAGLLFFATGIYQYSPARVDKYSFMLGTVGPNALAEEGQRFIHAIIGSDEPMGWDFQIRNQVVFNIGYQGHHLLNREQAGLMEQYDVSGVGRINIGNYQSEAALGAVGRWGSNLIANFGSVGFTPGKFFDVSVLSTSASGYHLFTGIEGRYRFNDITVEGDRPDEVPDTHIEHLQATAVAGFVYYQPKWGLSLSLATGTREFKEDKHSTHSNGSFEIFWRL</sequence>
<accession>A0A2T3MZW8</accession>
<dbReference type="OrthoDB" id="9776275at2"/>
<evidence type="ECO:0000313" key="2">
    <source>
        <dbReference type="EMBL" id="PSW05492.1"/>
    </source>
</evidence>
<dbReference type="EMBL" id="PYMC01000005">
    <property type="protein sequence ID" value="PSW05492.1"/>
    <property type="molecule type" value="Genomic_DNA"/>
</dbReference>